<reference evidence="4" key="1">
    <citation type="journal article" date="2019" name="Int. J. Syst. Evol. Microbiol.">
        <title>The Global Catalogue of Microorganisms (GCM) 10K type strain sequencing project: providing services to taxonomists for standard genome sequencing and annotation.</title>
        <authorList>
            <consortium name="The Broad Institute Genomics Platform"/>
            <consortium name="The Broad Institute Genome Sequencing Center for Infectious Disease"/>
            <person name="Wu L."/>
            <person name="Ma J."/>
        </authorList>
    </citation>
    <scope>NUCLEOTIDE SEQUENCE [LARGE SCALE GENOMIC DNA]</scope>
    <source>
        <strain evidence="4">ZS-35-S2</strain>
    </source>
</reference>
<dbReference type="SUPFAM" id="SSF88713">
    <property type="entry name" value="Glycoside hydrolase/deacetylase"/>
    <property type="match status" value="1"/>
</dbReference>
<dbReference type="CDD" id="cd10936">
    <property type="entry name" value="CE4_DAC2"/>
    <property type="match status" value="1"/>
</dbReference>
<comment type="caution">
    <text evidence="3">The sequence shown here is derived from an EMBL/GenBank/DDBJ whole genome shotgun (WGS) entry which is preliminary data.</text>
</comment>
<dbReference type="InterPro" id="IPR011330">
    <property type="entry name" value="Glyco_hydro/deAcase_b/a-brl"/>
</dbReference>
<evidence type="ECO:0000313" key="4">
    <source>
        <dbReference type="Proteomes" id="UP001597371"/>
    </source>
</evidence>
<dbReference type="PANTHER" id="PTHR30105:SF2">
    <property type="entry name" value="DIVERGENT POLYSACCHARIDE DEACETYLASE SUPERFAMILY"/>
    <property type="match status" value="1"/>
</dbReference>
<protein>
    <submittedName>
        <fullName evidence="3">Divergent polysaccharide deacetylase family protein</fullName>
    </submittedName>
</protein>
<keyword evidence="2" id="KW-0472">Membrane</keyword>
<dbReference type="Gene3D" id="3.20.20.370">
    <property type="entry name" value="Glycoside hydrolase/deacetylase"/>
    <property type="match status" value="1"/>
</dbReference>
<dbReference type="EMBL" id="JBHUIJ010000022">
    <property type="protein sequence ID" value="MFD2238637.1"/>
    <property type="molecule type" value="Genomic_DNA"/>
</dbReference>
<gene>
    <name evidence="3" type="ORF">ACFSKQ_14375</name>
</gene>
<evidence type="ECO:0000256" key="1">
    <source>
        <dbReference type="SAM" id="MobiDB-lite"/>
    </source>
</evidence>
<name>A0ABW5CRL9_9HYPH</name>
<organism evidence="3 4">
    <name type="scientific">Aureimonas populi</name>
    <dbReference type="NCBI Taxonomy" id="1701758"/>
    <lineage>
        <taxon>Bacteria</taxon>
        <taxon>Pseudomonadati</taxon>
        <taxon>Pseudomonadota</taxon>
        <taxon>Alphaproteobacteria</taxon>
        <taxon>Hyphomicrobiales</taxon>
        <taxon>Aurantimonadaceae</taxon>
        <taxon>Aureimonas</taxon>
    </lineage>
</organism>
<keyword evidence="2" id="KW-1133">Transmembrane helix</keyword>
<evidence type="ECO:0000313" key="3">
    <source>
        <dbReference type="EMBL" id="MFD2238637.1"/>
    </source>
</evidence>
<sequence length="386" mass="40309">MTHDLHRPLGQHSGRARPRAVSAGLSRLAIGVAGLCLLAASTAVALRDNRFPEPAAAPSAALPQPDAPPAGSSAPRGPTITRMNGDAGVSVVEVSPFAVDEAYTGSIRVFEPGSLRQPARMAHLPDQALLEFSAYGMLPRRSADGRRPLDVYAGASAAGRGTRVALVVGGLGISQTGTQAALRLLPQGVTLAFAASGNSLDRWMQEARRNGHELLLQAPMEPFGYPNVSPGPGTLTAADAAAGDFENLHKALARMTNYVGVMNFMGARLTAEAPAMENLLGELGRRGLLYVDDGSSARSIARDVAMASRVPFATAEQTLDATRDPQAIRAELDRLERSARAQGTAIGFASAFDVSVETIAAWAGEAQARGIEIVPVSALAHDPETR</sequence>
<keyword evidence="4" id="KW-1185">Reference proteome</keyword>
<proteinExistence type="predicted"/>
<feature type="transmembrane region" description="Helical" evidence="2">
    <location>
        <begin position="25"/>
        <end position="46"/>
    </location>
</feature>
<dbReference type="InterPro" id="IPR006837">
    <property type="entry name" value="Divergent_DAC"/>
</dbReference>
<accession>A0ABW5CRL9</accession>
<dbReference type="RefSeq" id="WP_209737118.1">
    <property type="nucleotide sequence ID" value="NZ_CP072611.1"/>
</dbReference>
<keyword evidence="2" id="KW-0812">Transmembrane</keyword>
<feature type="compositionally biased region" description="Low complexity" evidence="1">
    <location>
        <begin position="55"/>
        <end position="78"/>
    </location>
</feature>
<dbReference type="Pfam" id="PF04748">
    <property type="entry name" value="Polysacc_deac_2"/>
    <property type="match status" value="1"/>
</dbReference>
<dbReference type="PANTHER" id="PTHR30105">
    <property type="entry name" value="UNCHARACTERIZED YIBQ-RELATED"/>
    <property type="match status" value="1"/>
</dbReference>
<feature type="region of interest" description="Disordered" evidence="1">
    <location>
        <begin position="55"/>
        <end position="82"/>
    </location>
</feature>
<evidence type="ECO:0000256" key="2">
    <source>
        <dbReference type="SAM" id="Phobius"/>
    </source>
</evidence>
<dbReference type="Proteomes" id="UP001597371">
    <property type="component" value="Unassembled WGS sequence"/>
</dbReference>